<evidence type="ECO:0000313" key="2">
    <source>
        <dbReference type="EMBL" id="KAF2726409.1"/>
    </source>
</evidence>
<dbReference type="EMBL" id="ML996530">
    <property type="protein sequence ID" value="KAF2726409.1"/>
    <property type="molecule type" value="Genomic_DNA"/>
</dbReference>
<evidence type="ECO:0000313" key="3">
    <source>
        <dbReference type="Proteomes" id="UP000799444"/>
    </source>
</evidence>
<organism evidence="2 3">
    <name type="scientific">Polyplosphaeria fusca</name>
    <dbReference type="NCBI Taxonomy" id="682080"/>
    <lineage>
        <taxon>Eukaryota</taxon>
        <taxon>Fungi</taxon>
        <taxon>Dikarya</taxon>
        <taxon>Ascomycota</taxon>
        <taxon>Pezizomycotina</taxon>
        <taxon>Dothideomycetes</taxon>
        <taxon>Pleosporomycetidae</taxon>
        <taxon>Pleosporales</taxon>
        <taxon>Tetraplosphaeriaceae</taxon>
        <taxon>Polyplosphaeria</taxon>
    </lineage>
</organism>
<proteinExistence type="predicted"/>
<protein>
    <submittedName>
        <fullName evidence="2">Uncharacterized protein</fullName>
    </submittedName>
</protein>
<sequence>MPLNPSVILDRFTNNTSEALGSRESSASVLSGEDWRKIERLVHSTSKDKTDKDTRLLSHSLHHISVQNQLLHDEVRGLREALEVKKKHKKQGKALELQQRKEYHSSAVFWSPRKVREARYRNAVTKREKKEQQLQKANTCNGAGQLRI</sequence>
<dbReference type="AlphaFoldDB" id="A0A9P4QK57"/>
<feature type="non-terminal residue" evidence="2">
    <location>
        <position position="148"/>
    </location>
</feature>
<keyword evidence="3" id="KW-1185">Reference proteome</keyword>
<dbReference type="OrthoDB" id="3797698at2759"/>
<feature type="region of interest" description="Disordered" evidence="1">
    <location>
        <begin position="126"/>
        <end position="148"/>
    </location>
</feature>
<accession>A0A9P4QK57</accession>
<comment type="caution">
    <text evidence="2">The sequence shown here is derived from an EMBL/GenBank/DDBJ whole genome shotgun (WGS) entry which is preliminary data.</text>
</comment>
<name>A0A9P4QK57_9PLEO</name>
<gene>
    <name evidence="2" type="ORF">EJ04DRAFT_453464</name>
</gene>
<dbReference type="Proteomes" id="UP000799444">
    <property type="component" value="Unassembled WGS sequence"/>
</dbReference>
<evidence type="ECO:0000256" key="1">
    <source>
        <dbReference type="SAM" id="MobiDB-lite"/>
    </source>
</evidence>
<reference evidence="2" key="1">
    <citation type="journal article" date="2020" name="Stud. Mycol.">
        <title>101 Dothideomycetes genomes: a test case for predicting lifestyles and emergence of pathogens.</title>
        <authorList>
            <person name="Haridas S."/>
            <person name="Albert R."/>
            <person name="Binder M."/>
            <person name="Bloem J."/>
            <person name="Labutti K."/>
            <person name="Salamov A."/>
            <person name="Andreopoulos B."/>
            <person name="Baker S."/>
            <person name="Barry K."/>
            <person name="Bills G."/>
            <person name="Bluhm B."/>
            <person name="Cannon C."/>
            <person name="Castanera R."/>
            <person name="Culley D."/>
            <person name="Daum C."/>
            <person name="Ezra D."/>
            <person name="Gonzalez J."/>
            <person name="Henrissat B."/>
            <person name="Kuo A."/>
            <person name="Liang C."/>
            <person name="Lipzen A."/>
            <person name="Lutzoni F."/>
            <person name="Magnuson J."/>
            <person name="Mondo S."/>
            <person name="Nolan M."/>
            <person name="Ohm R."/>
            <person name="Pangilinan J."/>
            <person name="Park H.-J."/>
            <person name="Ramirez L."/>
            <person name="Alfaro M."/>
            <person name="Sun H."/>
            <person name="Tritt A."/>
            <person name="Yoshinaga Y."/>
            <person name="Zwiers L.-H."/>
            <person name="Turgeon B."/>
            <person name="Goodwin S."/>
            <person name="Spatafora J."/>
            <person name="Crous P."/>
            <person name="Grigoriev I."/>
        </authorList>
    </citation>
    <scope>NUCLEOTIDE SEQUENCE</scope>
    <source>
        <strain evidence="2">CBS 125425</strain>
    </source>
</reference>